<protein>
    <submittedName>
        <fullName evidence="2">Cell division protein FtsH</fullName>
    </submittedName>
</protein>
<keyword evidence="2" id="KW-0132">Cell division</keyword>
<keyword evidence="1" id="KW-0472">Membrane</keyword>
<reference evidence="3" key="2">
    <citation type="submission" date="2016-01" db="EMBL/GenBank/DDBJ databases">
        <title>Diatom-associated endosymboitic cyanobacterium lacks core nitrogen metabolism enzymes.</title>
        <authorList>
            <person name="Hilton J.A."/>
            <person name="Foster R.A."/>
            <person name="Tripp H.J."/>
            <person name="Carter B.J."/>
            <person name="Zehr J.P."/>
            <person name="Villareal T.A."/>
        </authorList>
    </citation>
    <scope>NUCLEOTIDE SEQUENCE [LARGE SCALE GENOMIC DNA]</scope>
    <source>
        <strain evidence="3">HH01</strain>
    </source>
</reference>
<gene>
    <name evidence="2" type="ORF">RINTHH_14060</name>
</gene>
<evidence type="ECO:0000313" key="3">
    <source>
        <dbReference type="Proteomes" id="UP000053051"/>
    </source>
</evidence>
<dbReference type="STRING" id="1165094.RINTHH_14060"/>
<sequence length="101" mass="11266">MDSNRVDTVDFYEGGRTAIIEVVDPELNDRVQRVRVELPPNSPELVSKLKKKGISFDAHPVRNDGAIWGLLGNLIFPILLITGLFFYSVAQTVCLVVLVKQ</sequence>
<reference evidence="2 3" key="1">
    <citation type="submission" date="2012-05" db="EMBL/GenBank/DDBJ databases">
        <authorList>
            <person name="Hilton J."/>
        </authorList>
    </citation>
    <scope>NUCLEOTIDE SEQUENCE [LARGE SCALE GENOMIC DNA]</scope>
    <source>
        <strain evidence="2 3">HH01</strain>
    </source>
</reference>
<proteinExistence type="predicted"/>
<comment type="caution">
    <text evidence="2">The sequence shown here is derived from an EMBL/GenBank/DDBJ whole genome shotgun (WGS) entry which is preliminary data.</text>
</comment>
<dbReference type="AlphaFoldDB" id="M1X5R3"/>
<dbReference type="Proteomes" id="UP000053051">
    <property type="component" value="Unassembled WGS sequence"/>
</dbReference>
<evidence type="ECO:0000256" key="1">
    <source>
        <dbReference type="SAM" id="Phobius"/>
    </source>
</evidence>
<evidence type="ECO:0000313" key="2">
    <source>
        <dbReference type="EMBL" id="CCH67561.1"/>
    </source>
</evidence>
<keyword evidence="1" id="KW-0812">Transmembrane</keyword>
<keyword evidence="1" id="KW-1133">Transmembrane helix</keyword>
<dbReference type="EMBL" id="CAIY01000047">
    <property type="protein sequence ID" value="CCH67561.1"/>
    <property type="molecule type" value="Genomic_DNA"/>
</dbReference>
<name>M1X5R3_9NOST</name>
<accession>M1X5R3</accession>
<keyword evidence="2" id="KW-0131">Cell cycle</keyword>
<organism evidence="2 3">
    <name type="scientific">Richelia intracellularis HH01</name>
    <dbReference type="NCBI Taxonomy" id="1165094"/>
    <lineage>
        <taxon>Bacteria</taxon>
        <taxon>Bacillati</taxon>
        <taxon>Cyanobacteriota</taxon>
        <taxon>Cyanophyceae</taxon>
        <taxon>Nostocales</taxon>
        <taxon>Nostocaceae</taxon>
        <taxon>Richelia</taxon>
    </lineage>
</organism>
<dbReference type="GO" id="GO:0051301">
    <property type="term" value="P:cell division"/>
    <property type="evidence" value="ECO:0007669"/>
    <property type="project" value="UniProtKB-KW"/>
</dbReference>
<feature type="transmembrane region" description="Helical" evidence="1">
    <location>
        <begin position="74"/>
        <end position="99"/>
    </location>
</feature>
<keyword evidence="3" id="KW-1185">Reference proteome</keyword>